<dbReference type="GO" id="GO:0005741">
    <property type="term" value="C:mitochondrial outer membrane"/>
    <property type="evidence" value="ECO:0007669"/>
    <property type="project" value="TreeGrafter"/>
</dbReference>
<accession>A0A8D8A6W2</accession>
<dbReference type="PANTHER" id="PTHR10057:SF0">
    <property type="entry name" value="TRANSLOCATOR PROTEIN"/>
    <property type="match status" value="1"/>
</dbReference>
<sequence length="234" mass="26339">MLFPKSSSSNFWFTLVSTCLFVCVEIDVSGVFWLAQLQNLKLISLRLVQCRSLLSAVKSREMMRSEIPKIILAIALPLVGGWINGYLTRPEIAGWYQGLNLPSFRPPNWVFAPVWTSLYIGMGYASYLVWRDGGGFNGKARRPLILYGAQLALNWAWTPIFFKLHELKWSFVESLALAGAVAATGFAFSKVNQIAGYVFIPYFVWCSYASLLNFVIYKHNPEQTVTIEAITEGS</sequence>
<dbReference type="GO" id="GO:0033013">
    <property type="term" value="P:tetrapyrrole metabolic process"/>
    <property type="evidence" value="ECO:0007669"/>
    <property type="project" value="UniProtKB-ARBA"/>
</dbReference>
<comment type="subcellular location">
    <subcellularLocation>
        <location evidence="1">Membrane</location>
        <topology evidence="1">Multi-pass membrane protein</topology>
    </subcellularLocation>
</comment>
<evidence type="ECO:0000256" key="3">
    <source>
        <dbReference type="ARBA" id="ARBA00022692"/>
    </source>
</evidence>
<dbReference type="EMBL" id="HBUE01015855">
    <property type="protein sequence ID" value="CAG6450426.1"/>
    <property type="molecule type" value="Transcribed_RNA"/>
</dbReference>
<organism evidence="7">
    <name type="scientific">Culex pipiens</name>
    <name type="common">House mosquito</name>
    <dbReference type="NCBI Taxonomy" id="7175"/>
    <lineage>
        <taxon>Eukaryota</taxon>
        <taxon>Metazoa</taxon>
        <taxon>Ecdysozoa</taxon>
        <taxon>Arthropoda</taxon>
        <taxon>Hexapoda</taxon>
        <taxon>Insecta</taxon>
        <taxon>Pterygota</taxon>
        <taxon>Neoptera</taxon>
        <taxon>Endopterygota</taxon>
        <taxon>Diptera</taxon>
        <taxon>Nematocera</taxon>
        <taxon>Culicoidea</taxon>
        <taxon>Culicidae</taxon>
        <taxon>Culicinae</taxon>
        <taxon>Culicini</taxon>
        <taxon>Culex</taxon>
        <taxon>Culex</taxon>
    </lineage>
</organism>
<evidence type="ECO:0000256" key="4">
    <source>
        <dbReference type="ARBA" id="ARBA00022989"/>
    </source>
</evidence>
<dbReference type="CDD" id="cd15904">
    <property type="entry name" value="TSPO_MBR"/>
    <property type="match status" value="1"/>
</dbReference>
<keyword evidence="5 6" id="KW-0472">Membrane</keyword>
<keyword evidence="4 6" id="KW-1133">Transmembrane helix</keyword>
<dbReference type="InterPro" id="IPR038330">
    <property type="entry name" value="TspO/MBR-related_sf"/>
</dbReference>
<evidence type="ECO:0000256" key="6">
    <source>
        <dbReference type="SAM" id="Phobius"/>
    </source>
</evidence>
<feature type="transmembrane region" description="Helical" evidence="6">
    <location>
        <begin position="142"/>
        <end position="162"/>
    </location>
</feature>
<reference evidence="7" key="1">
    <citation type="submission" date="2021-05" db="EMBL/GenBank/DDBJ databases">
        <authorList>
            <person name="Alioto T."/>
            <person name="Alioto T."/>
            <person name="Gomez Garrido J."/>
        </authorList>
    </citation>
    <scope>NUCLEOTIDE SEQUENCE</scope>
</reference>
<dbReference type="Gene3D" id="1.20.1260.100">
    <property type="entry name" value="TspO/MBR protein"/>
    <property type="match status" value="1"/>
</dbReference>
<evidence type="ECO:0000313" key="7">
    <source>
        <dbReference type="EMBL" id="CAG6450424.1"/>
    </source>
</evidence>
<feature type="transmembrane region" description="Helical" evidence="6">
    <location>
        <begin position="70"/>
        <end position="89"/>
    </location>
</feature>
<keyword evidence="3 6" id="KW-0812">Transmembrane</keyword>
<protein>
    <submittedName>
        <fullName evidence="7">Translocator protein</fullName>
    </submittedName>
</protein>
<dbReference type="AlphaFoldDB" id="A0A8D8A6W2"/>
<evidence type="ECO:0000256" key="2">
    <source>
        <dbReference type="ARBA" id="ARBA00007524"/>
    </source>
</evidence>
<comment type="similarity">
    <text evidence="2">Belongs to the TspO/BZRP family.</text>
</comment>
<evidence type="ECO:0000256" key="1">
    <source>
        <dbReference type="ARBA" id="ARBA00004141"/>
    </source>
</evidence>
<proteinExistence type="inferred from homology"/>
<feature type="transmembrane region" description="Helical" evidence="6">
    <location>
        <begin position="109"/>
        <end position="130"/>
    </location>
</feature>
<evidence type="ECO:0000256" key="5">
    <source>
        <dbReference type="ARBA" id="ARBA00023136"/>
    </source>
</evidence>
<dbReference type="InterPro" id="IPR004307">
    <property type="entry name" value="TspO_MBR"/>
</dbReference>
<feature type="transmembrane region" description="Helical" evidence="6">
    <location>
        <begin position="12"/>
        <end position="35"/>
    </location>
</feature>
<dbReference type="EMBL" id="HBUE01015854">
    <property type="protein sequence ID" value="CAG6450424.1"/>
    <property type="molecule type" value="Transcribed_RNA"/>
</dbReference>
<dbReference type="PANTHER" id="PTHR10057">
    <property type="entry name" value="PERIPHERAL-TYPE BENZODIAZEPINE RECEPTOR"/>
    <property type="match status" value="1"/>
</dbReference>
<name>A0A8D8A6W2_CULPI</name>
<dbReference type="Pfam" id="PF03073">
    <property type="entry name" value="TspO_MBR"/>
    <property type="match status" value="1"/>
</dbReference>
<dbReference type="FunFam" id="1.20.1260.100:FF:000001">
    <property type="entry name" value="translocator protein 2"/>
    <property type="match status" value="1"/>
</dbReference>
<feature type="transmembrane region" description="Helical" evidence="6">
    <location>
        <begin position="195"/>
        <end position="216"/>
    </location>
</feature>